<evidence type="ECO:0000313" key="5">
    <source>
        <dbReference type="Proteomes" id="UP000253782"/>
    </source>
</evidence>
<evidence type="ECO:0000256" key="2">
    <source>
        <dbReference type="ARBA" id="ARBA00022801"/>
    </source>
</evidence>
<name>A0A369UPD7_9GAMM</name>
<evidence type="ECO:0000259" key="3">
    <source>
        <dbReference type="PROSITE" id="PS51677"/>
    </source>
</evidence>
<evidence type="ECO:0000313" key="4">
    <source>
        <dbReference type="EMBL" id="RDD82337.1"/>
    </source>
</evidence>
<dbReference type="PANTHER" id="PTHR10587">
    <property type="entry name" value="GLYCOSYL TRANSFERASE-RELATED"/>
    <property type="match status" value="1"/>
</dbReference>
<proteinExistence type="predicted"/>
<feature type="domain" description="NodB homology" evidence="3">
    <location>
        <begin position="177"/>
        <end position="362"/>
    </location>
</feature>
<dbReference type="Proteomes" id="UP000253782">
    <property type="component" value="Unassembled WGS sequence"/>
</dbReference>
<keyword evidence="2" id="KW-0378">Hydrolase</keyword>
<dbReference type="Pfam" id="PF01522">
    <property type="entry name" value="Polysacc_deac_1"/>
    <property type="match status" value="1"/>
</dbReference>
<comment type="caution">
    <text evidence="4">The sequence shown here is derived from an EMBL/GenBank/DDBJ whole genome shotgun (WGS) entry which is preliminary data.</text>
</comment>
<dbReference type="EMBL" id="QQAH01000006">
    <property type="protein sequence ID" value="RDD82337.1"/>
    <property type="molecule type" value="Genomic_DNA"/>
</dbReference>
<dbReference type="PANTHER" id="PTHR10587:SF133">
    <property type="entry name" value="CHITIN DEACETYLASE 1-RELATED"/>
    <property type="match status" value="1"/>
</dbReference>
<accession>A0A369UPD7</accession>
<evidence type="ECO:0000256" key="1">
    <source>
        <dbReference type="ARBA" id="ARBA00022723"/>
    </source>
</evidence>
<dbReference type="Gene3D" id="3.20.20.370">
    <property type="entry name" value="Glycoside hydrolase/deacetylase"/>
    <property type="match status" value="1"/>
</dbReference>
<keyword evidence="1" id="KW-0479">Metal-binding</keyword>
<dbReference type="GO" id="GO:0005975">
    <property type="term" value="P:carbohydrate metabolic process"/>
    <property type="evidence" value="ECO:0007669"/>
    <property type="project" value="InterPro"/>
</dbReference>
<dbReference type="AlphaFoldDB" id="A0A369UPD7"/>
<dbReference type="InterPro" id="IPR011330">
    <property type="entry name" value="Glyco_hydro/deAcase_b/a-brl"/>
</dbReference>
<protein>
    <submittedName>
        <fullName evidence="4">Polysaccharide deacetylase family protein</fullName>
    </submittedName>
</protein>
<dbReference type="InterPro" id="IPR002509">
    <property type="entry name" value="NODB_dom"/>
</dbReference>
<dbReference type="GO" id="GO:0016020">
    <property type="term" value="C:membrane"/>
    <property type="evidence" value="ECO:0007669"/>
    <property type="project" value="TreeGrafter"/>
</dbReference>
<sequence length="369" mass="41023">MSSLLLSFAAHAAGPQAVAAPERDLWPDSLGSNAGFDRASRAELLVFGHVLAESESIDAATLATRLKIKQVDEASVARLRNQWWQRLAVNYQAAAAGCAAKEPFCLPVHDLGGFRKAATAFAGAGDARYAPWYDNALKFHRTYLDELLRLAALFPRTNSEVDVFSPREITGSDWPDRHFQLSFDDGPTAIGGGTDRLLDMLREHQLHAVFFVLGERLQPRLEAGGRDAMAQAYKGMCVGSHGWEHKSHSSWPQWQDSVSRSTALIRTQLPEVQTPLFRPPYGQRRADSGAFFDAQGLRVALWNIDSQDWSSKVDADQVSQRVLTLMLLWRRGVILFHDVHNKAQQAVPWLLQQTRDSGVVWADCHELAG</sequence>
<dbReference type="PROSITE" id="PS51677">
    <property type="entry name" value="NODB"/>
    <property type="match status" value="1"/>
</dbReference>
<dbReference type="GO" id="GO:0046872">
    <property type="term" value="F:metal ion binding"/>
    <property type="evidence" value="ECO:0007669"/>
    <property type="project" value="UniProtKB-KW"/>
</dbReference>
<gene>
    <name evidence="4" type="ORF">DVJ77_07970</name>
</gene>
<reference evidence="4 5" key="1">
    <citation type="submission" date="2018-07" db="EMBL/GenBank/DDBJ databases">
        <title>Dyella tabacisoli L4-6T, whole genome shotgun sequence.</title>
        <authorList>
            <person name="Zhou X.-K."/>
            <person name="Li W.-J."/>
            <person name="Duan Y.-Q."/>
        </authorList>
    </citation>
    <scope>NUCLEOTIDE SEQUENCE [LARGE SCALE GENOMIC DNA]</scope>
    <source>
        <strain evidence="4 5">L4-6</strain>
    </source>
</reference>
<keyword evidence="5" id="KW-1185">Reference proteome</keyword>
<dbReference type="RefSeq" id="WP_114844957.1">
    <property type="nucleotide sequence ID" value="NZ_JBHSPE010000008.1"/>
</dbReference>
<organism evidence="4 5">
    <name type="scientific">Dyella tabacisoli</name>
    <dbReference type="NCBI Taxonomy" id="2282381"/>
    <lineage>
        <taxon>Bacteria</taxon>
        <taxon>Pseudomonadati</taxon>
        <taxon>Pseudomonadota</taxon>
        <taxon>Gammaproteobacteria</taxon>
        <taxon>Lysobacterales</taxon>
        <taxon>Rhodanobacteraceae</taxon>
        <taxon>Dyella</taxon>
    </lineage>
</organism>
<dbReference type="GO" id="GO:0016810">
    <property type="term" value="F:hydrolase activity, acting on carbon-nitrogen (but not peptide) bonds"/>
    <property type="evidence" value="ECO:0007669"/>
    <property type="project" value="InterPro"/>
</dbReference>
<dbReference type="InterPro" id="IPR050248">
    <property type="entry name" value="Polysacc_deacetylase_ArnD"/>
</dbReference>
<dbReference type="CDD" id="cd10917">
    <property type="entry name" value="CE4_NodB_like_6s_7s"/>
    <property type="match status" value="1"/>
</dbReference>
<dbReference type="OrthoDB" id="276604at2"/>
<dbReference type="SUPFAM" id="SSF88713">
    <property type="entry name" value="Glycoside hydrolase/deacetylase"/>
    <property type="match status" value="1"/>
</dbReference>